<keyword evidence="9" id="KW-1185">Reference proteome</keyword>
<dbReference type="Proteomes" id="UP001152798">
    <property type="component" value="Chromosome 4"/>
</dbReference>
<dbReference type="Pfam" id="PF07690">
    <property type="entry name" value="MFS_1"/>
    <property type="match status" value="2"/>
</dbReference>
<evidence type="ECO:0000256" key="4">
    <source>
        <dbReference type="ARBA" id="ARBA00022989"/>
    </source>
</evidence>
<evidence type="ECO:0000256" key="1">
    <source>
        <dbReference type="ARBA" id="ARBA00004141"/>
    </source>
</evidence>
<dbReference type="InterPro" id="IPR036259">
    <property type="entry name" value="MFS_trans_sf"/>
</dbReference>
<feature type="transmembrane region" description="Helical" evidence="6">
    <location>
        <begin position="151"/>
        <end position="173"/>
    </location>
</feature>
<feature type="domain" description="Major facilitator superfamily (MFS) profile" evidence="7">
    <location>
        <begin position="27"/>
        <end position="500"/>
    </location>
</feature>
<feature type="transmembrane region" description="Helical" evidence="6">
    <location>
        <begin position="117"/>
        <end position="139"/>
    </location>
</feature>
<evidence type="ECO:0000313" key="8">
    <source>
        <dbReference type="EMBL" id="CAH1398436.1"/>
    </source>
</evidence>
<evidence type="ECO:0000259" key="7">
    <source>
        <dbReference type="PROSITE" id="PS50850"/>
    </source>
</evidence>
<dbReference type="InterPro" id="IPR011701">
    <property type="entry name" value="MFS"/>
</dbReference>
<dbReference type="GO" id="GO:0016020">
    <property type="term" value="C:membrane"/>
    <property type="evidence" value="ECO:0007669"/>
    <property type="project" value="UniProtKB-SubCell"/>
</dbReference>
<feature type="transmembrane region" description="Helical" evidence="6">
    <location>
        <begin position="447"/>
        <end position="470"/>
    </location>
</feature>
<evidence type="ECO:0000256" key="3">
    <source>
        <dbReference type="ARBA" id="ARBA00022692"/>
    </source>
</evidence>
<evidence type="ECO:0000256" key="2">
    <source>
        <dbReference type="ARBA" id="ARBA00022448"/>
    </source>
</evidence>
<keyword evidence="4 6" id="KW-1133">Transmembrane helix</keyword>
<organism evidence="8 9">
    <name type="scientific">Nezara viridula</name>
    <name type="common">Southern green stink bug</name>
    <name type="synonym">Cimex viridulus</name>
    <dbReference type="NCBI Taxonomy" id="85310"/>
    <lineage>
        <taxon>Eukaryota</taxon>
        <taxon>Metazoa</taxon>
        <taxon>Ecdysozoa</taxon>
        <taxon>Arthropoda</taxon>
        <taxon>Hexapoda</taxon>
        <taxon>Insecta</taxon>
        <taxon>Pterygota</taxon>
        <taxon>Neoptera</taxon>
        <taxon>Paraneoptera</taxon>
        <taxon>Hemiptera</taxon>
        <taxon>Heteroptera</taxon>
        <taxon>Panheteroptera</taxon>
        <taxon>Pentatomomorpha</taxon>
        <taxon>Pentatomoidea</taxon>
        <taxon>Pentatomidae</taxon>
        <taxon>Pentatominae</taxon>
        <taxon>Nezara</taxon>
    </lineage>
</organism>
<keyword evidence="5 6" id="KW-0472">Membrane</keyword>
<comment type="subcellular location">
    <subcellularLocation>
        <location evidence="1">Membrane</location>
        <topology evidence="1">Multi-pass membrane protein</topology>
    </subcellularLocation>
</comment>
<dbReference type="Gene3D" id="1.20.1250.20">
    <property type="entry name" value="MFS general substrate transporter like domains"/>
    <property type="match status" value="1"/>
</dbReference>
<feature type="transmembrane region" description="Helical" evidence="6">
    <location>
        <begin position="21"/>
        <end position="40"/>
    </location>
</feature>
<dbReference type="PANTHER" id="PTHR23511:SF35">
    <property type="entry name" value="MAJOR FACILITATOR SUPERFAMILY (MFS) PROFILE DOMAIN-CONTAINING PROTEIN"/>
    <property type="match status" value="1"/>
</dbReference>
<dbReference type="InterPro" id="IPR005829">
    <property type="entry name" value="Sugar_transporter_CS"/>
</dbReference>
<feature type="transmembrane region" description="Helical" evidence="6">
    <location>
        <begin position="193"/>
        <end position="212"/>
    </location>
</feature>
<evidence type="ECO:0000256" key="5">
    <source>
        <dbReference type="ARBA" id="ARBA00023136"/>
    </source>
</evidence>
<gene>
    <name evidence="8" type="ORF">NEZAVI_LOCUS8088</name>
</gene>
<dbReference type="AlphaFoldDB" id="A0A9P0HAW0"/>
<reference evidence="8" key="1">
    <citation type="submission" date="2022-01" db="EMBL/GenBank/DDBJ databases">
        <authorList>
            <person name="King R."/>
        </authorList>
    </citation>
    <scope>NUCLEOTIDE SEQUENCE</scope>
</reference>
<keyword evidence="2" id="KW-0813">Transport</keyword>
<dbReference type="InterPro" id="IPR020846">
    <property type="entry name" value="MFS_dom"/>
</dbReference>
<sequence>MGPAKKANVPLDEALAIAGTGLYTAYVIFATGFLLFASMLNIEAMAMVLPAVGCDLKLTNPQKGLLTSITFTGMVVAGPLAGFLSDAYGRKTLCAITQTISTCLLLLSSISPNYETLMVINFINGIVLTGSFTPSYVFVSEFSPMSIRAKGLIIATCISLLSNIFLPGLAWLVLPLDIKFSIFGIITFTSWRLYLIIISIPMFISVVCFWKIPETPKFLLNQGDAEKTLEILKMIYAVNNKKKKEDYPVLNVILDSSDEGYGEYNEITNPFLKSVKDMTSRSRLLFSKEFVLCTFISCVLLFSQVGSFYSYMLWFPEQLSRIKSFSLTHEVYNVTLCDLMSSRYGTIEVLEDCQLNYDFFFYCILLGIVQVFSALFVSIYADRLGKKLLLACLLISTGAMTVLVVFLQQEYLTIAALAFAIVDSSMGFPLIMALIMEFYPTYVRSTATAVAIIFGRLGAAAGSQIMGALFDNYCEIAYFGVCGILIASGLMCLVHPSKRK</sequence>
<dbReference type="PROSITE" id="PS00216">
    <property type="entry name" value="SUGAR_TRANSPORT_1"/>
    <property type="match status" value="1"/>
</dbReference>
<feature type="transmembrane region" description="Helical" evidence="6">
    <location>
        <begin position="359"/>
        <end position="381"/>
    </location>
</feature>
<dbReference type="OrthoDB" id="10262656at2759"/>
<name>A0A9P0HAW0_NEZVI</name>
<evidence type="ECO:0000256" key="6">
    <source>
        <dbReference type="SAM" id="Phobius"/>
    </source>
</evidence>
<dbReference type="SUPFAM" id="SSF103473">
    <property type="entry name" value="MFS general substrate transporter"/>
    <property type="match status" value="1"/>
</dbReference>
<accession>A0A9P0HAW0</accession>
<proteinExistence type="predicted"/>
<feature type="transmembrane region" description="Helical" evidence="6">
    <location>
        <begin position="290"/>
        <end position="314"/>
    </location>
</feature>
<feature type="transmembrane region" description="Helical" evidence="6">
    <location>
        <begin position="388"/>
        <end position="408"/>
    </location>
</feature>
<feature type="transmembrane region" description="Helical" evidence="6">
    <location>
        <begin position="65"/>
        <end position="85"/>
    </location>
</feature>
<protein>
    <recommendedName>
        <fullName evidence="7">Major facilitator superfamily (MFS) profile domain-containing protein</fullName>
    </recommendedName>
</protein>
<feature type="transmembrane region" description="Helical" evidence="6">
    <location>
        <begin position="414"/>
        <end position="435"/>
    </location>
</feature>
<dbReference type="EMBL" id="OV725080">
    <property type="protein sequence ID" value="CAH1398436.1"/>
    <property type="molecule type" value="Genomic_DNA"/>
</dbReference>
<dbReference type="PROSITE" id="PS50850">
    <property type="entry name" value="MFS"/>
    <property type="match status" value="1"/>
</dbReference>
<keyword evidence="3 6" id="KW-0812">Transmembrane</keyword>
<dbReference type="GO" id="GO:0022857">
    <property type="term" value="F:transmembrane transporter activity"/>
    <property type="evidence" value="ECO:0007669"/>
    <property type="project" value="InterPro"/>
</dbReference>
<feature type="transmembrane region" description="Helical" evidence="6">
    <location>
        <begin position="476"/>
        <end position="494"/>
    </location>
</feature>
<evidence type="ECO:0000313" key="9">
    <source>
        <dbReference type="Proteomes" id="UP001152798"/>
    </source>
</evidence>
<dbReference type="PANTHER" id="PTHR23511">
    <property type="entry name" value="SYNAPTIC VESICLE GLYCOPROTEIN 2"/>
    <property type="match status" value="1"/>
</dbReference>